<gene>
    <name evidence="3" type="primary">EOG090X0LZH</name>
</gene>
<organism evidence="3">
    <name type="scientific">Lynceus sp. MCZ IZ 141354</name>
    <dbReference type="NCBI Taxonomy" id="1930659"/>
    <lineage>
        <taxon>Eukaryota</taxon>
        <taxon>Metazoa</taxon>
        <taxon>Ecdysozoa</taxon>
        <taxon>Arthropoda</taxon>
        <taxon>Crustacea</taxon>
        <taxon>Branchiopoda</taxon>
        <taxon>Diplostraca</taxon>
        <taxon>Laevicaudata</taxon>
        <taxon>Lynceidae</taxon>
        <taxon>Lynceus</taxon>
    </lineage>
</organism>
<dbReference type="InterPro" id="IPR056515">
    <property type="entry name" value="INO80E_N"/>
</dbReference>
<accession>A0A9N6WZ61</accession>
<feature type="compositionally biased region" description="Polar residues" evidence="1">
    <location>
        <begin position="182"/>
        <end position="202"/>
    </location>
</feature>
<dbReference type="InterPro" id="IPR026678">
    <property type="entry name" value="INO80E"/>
</dbReference>
<evidence type="ECO:0000259" key="2">
    <source>
        <dbReference type="Pfam" id="PF24237"/>
    </source>
</evidence>
<sequence>MNGISNNDEDYKEKYRALKRKLRYLVYENEAFASEIRTTEKKLLRVIRDKNYLLDRLLQFEKPANDTFSSDAEATDSSDGETKLRTIQPESKKKKIKPSSNPAVQKKGTPNPKSRKSKNPSNLKSEPQALKFPVSSVSQNLLRSLPGQMTPEEVERHLESRVTNMDFAFAPDKAPPTVPTEMFSNEISSSESVDMDNETSPSYLGEDGLLLDTDN</sequence>
<protein>
    <submittedName>
        <fullName evidence="3">EOG090X0LZH</fullName>
    </submittedName>
</protein>
<feature type="region of interest" description="Disordered" evidence="1">
    <location>
        <begin position="168"/>
        <end position="215"/>
    </location>
</feature>
<dbReference type="PANTHER" id="PTHR21812">
    <property type="entry name" value="INO80 COMPLEX SUBUNIT E"/>
    <property type="match status" value="1"/>
</dbReference>
<feature type="region of interest" description="Disordered" evidence="1">
    <location>
        <begin position="66"/>
        <end position="135"/>
    </location>
</feature>
<reference evidence="3" key="1">
    <citation type="submission" date="2021-04" db="EMBL/GenBank/DDBJ databases">
        <authorList>
            <person name="Cornetti L."/>
        </authorList>
    </citation>
    <scope>NUCLEOTIDE SEQUENCE</scope>
</reference>
<proteinExistence type="predicted"/>
<dbReference type="Pfam" id="PF24237">
    <property type="entry name" value="INO80E"/>
    <property type="match status" value="1"/>
</dbReference>
<evidence type="ECO:0000256" key="1">
    <source>
        <dbReference type="SAM" id="MobiDB-lite"/>
    </source>
</evidence>
<dbReference type="EMBL" id="OC989323">
    <property type="protein sequence ID" value="CAG4645978.1"/>
    <property type="molecule type" value="Genomic_DNA"/>
</dbReference>
<dbReference type="AlphaFoldDB" id="A0A9N6WZ61"/>
<feature type="domain" description="INO80 complex subunit E N-terminal" evidence="2">
    <location>
        <begin position="10"/>
        <end position="57"/>
    </location>
</feature>
<name>A0A9N6WZ61_9CRUS</name>
<dbReference type="PANTHER" id="PTHR21812:SF1">
    <property type="entry name" value="INO80 COMPLEX SUBUNIT E"/>
    <property type="match status" value="1"/>
</dbReference>
<dbReference type="GO" id="GO:0031011">
    <property type="term" value="C:Ino80 complex"/>
    <property type="evidence" value="ECO:0007669"/>
    <property type="project" value="InterPro"/>
</dbReference>
<evidence type="ECO:0000313" key="3">
    <source>
        <dbReference type="EMBL" id="CAG4645978.1"/>
    </source>
</evidence>
<dbReference type="GO" id="GO:0006338">
    <property type="term" value="P:chromatin remodeling"/>
    <property type="evidence" value="ECO:0007669"/>
    <property type="project" value="InterPro"/>
</dbReference>